<gene>
    <name evidence="1" type="ORF">M153_28890001423</name>
</gene>
<dbReference type="Proteomes" id="UP000051530">
    <property type="component" value="Unassembled WGS sequence"/>
</dbReference>
<evidence type="ECO:0000313" key="2">
    <source>
        <dbReference type="Proteomes" id="UP000051530"/>
    </source>
</evidence>
<dbReference type="EMBL" id="LGUB01000692">
    <property type="protein sequence ID" value="KRH92773.1"/>
    <property type="molecule type" value="Genomic_DNA"/>
</dbReference>
<sequence length="80" mass="10002">MFLHNTNLFLKNINTFKYRFIKNMSHRYEIYQKLTVKTKCYKKWISRISCYSYFLFLLFSQKKTFTRCILDILCIREHNI</sequence>
<organism evidence="1 2">
    <name type="scientific">Pseudoloma neurophilia</name>
    <dbReference type="NCBI Taxonomy" id="146866"/>
    <lineage>
        <taxon>Eukaryota</taxon>
        <taxon>Fungi</taxon>
        <taxon>Fungi incertae sedis</taxon>
        <taxon>Microsporidia</taxon>
        <taxon>Pseudoloma</taxon>
    </lineage>
</organism>
<reference evidence="1 2" key="1">
    <citation type="submission" date="2015-07" db="EMBL/GenBank/DDBJ databases">
        <title>The genome of Pseudoloma neurophilia, a relevant intracellular parasite of the zebrafish.</title>
        <authorList>
            <person name="Ndikumana S."/>
            <person name="Pelin A."/>
            <person name="Sanders J."/>
            <person name="Corradi N."/>
        </authorList>
    </citation>
    <scope>NUCLEOTIDE SEQUENCE [LARGE SCALE GENOMIC DNA]</scope>
    <source>
        <strain evidence="1 2">MK1</strain>
    </source>
</reference>
<accession>A0A0R0LY05</accession>
<evidence type="ECO:0000313" key="1">
    <source>
        <dbReference type="EMBL" id="KRH92773.1"/>
    </source>
</evidence>
<comment type="caution">
    <text evidence="1">The sequence shown here is derived from an EMBL/GenBank/DDBJ whole genome shotgun (WGS) entry which is preliminary data.</text>
</comment>
<protein>
    <submittedName>
        <fullName evidence="1">Uncharacterized protein</fullName>
    </submittedName>
</protein>
<dbReference type="VEuPathDB" id="MicrosporidiaDB:M153_28890001423"/>
<keyword evidence="2" id="KW-1185">Reference proteome</keyword>
<name>A0A0R0LY05_9MICR</name>
<dbReference type="AlphaFoldDB" id="A0A0R0LY05"/>
<proteinExistence type="predicted"/>